<dbReference type="SUPFAM" id="SSF56672">
    <property type="entry name" value="DNA/RNA polymerases"/>
    <property type="match status" value="1"/>
</dbReference>
<dbReference type="STRING" id="4097.A0A1S4BRJ1"/>
<protein>
    <submittedName>
        <fullName evidence="2">Uncharacterized mitochondrial protein AtMg00810-like</fullName>
    </submittedName>
</protein>
<name>A0A1S4BRJ1_TOBAC</name>
<organism evidence="2">
    <name type="scientific">Nicotiana tabacum</name>
    <name type="common">Common tobacco</name>
    <dbReference type="NCBI Taxonomy" id="4097"/>
    <lineage>
        <taxon>Eukaryota</taxon>
        <taxon>Viridiplantae</taxon>
        <taxon>Streptophyta</taxon>
        <taxon>Embryophyta</taxon>
        <taxon>Tracheophyta</taxon>
        <taxon>Spermatophyta</taxon>
        <taxon>Magnoliopsida</taxon>
        <taxon>eudicotyledons</taxon>
        <taxon>Gunneridae</taxon>
        <taxon>Pentapetalae</taxon>
        <taxon>asterids</taxon>
        <taxon>lamiids</taxon>
        <taxon>Solanales</taxon>
        <taxon>Solanaceae</taxon>
        <taxon>Nicotianoideae</taxon>
        <taxon>Nicotianeae</taxon>
        <taxon>Nicotiana</taxon>
    </lineage>
</organism>
<accession>A0A1S4BRJ1</accession>
<proteinExistence type="predicted"/>
<dbReference type="InterPro" id="IPR043502">
    <property type="entry name" value="DNA/RNA_pol_sf"/>
</dbReference>
<dbReference type="KEGG" id="nta:107811140"/>
<dbReference type="PANTHER" id="PTHR11439:SF498">
    <property type="entry name" value="DNAK FAMILY PROTEIN"/>
    <property type="match status" value="1"/>
</dbReference>
<evidence type="ECO:0000259" key="1">
    <source>
        <dbReference type="Pfam" id="PF07727"/>
    </source>
</evidence>
<feature type="domain" description="Reverse transcriptase Ty1/copia-type" evidence="1">
    <location>
        <begin position="48"/>
        <end position="138"/>
    </location>
</feature>
<dbReference type="AlphaFoldDB" id="A0A1S4BRJ1"/>
<sequence length="232" mass="25853">MFQLDVNNAFLHGDLDEEVFMKLPPGFSVGSSSSSSSDPLGYVHSLSDYSFFTEGSGNSLVIVVVYMDDIILTGVDISEISSLKAFLDLQFKIKDLGSLNYFLGIEDLHTSSGVLLHQKKFIYDLLAAFNSFYCSPVTCHLELNVKLKAKEGDLLPNPEEYRSLIGKLNFLTNTRPDLSFVVQHLSQFMKHPCLPHMKVALNLLRYLKGTSDFGIFLSNSPDLSLQAYCDSD</sequence>
<dbReference type="PaxDb" id="4097-A0A1S4BRJ1"/>
<dbReference type="PANTHER" id="PTHR11439">
    <property type="entry name" value="GAG-POL-RELATED RETROTRANSPOSON"/>
    <property type="match status" value="1"/>
</dbReference>
<dbReference type="Pfam" id="PF07727">
    <property type="entry name" value="RVT_2"/>
    <property type="match status" value="1"/>
</dbReference>
<evidence type="ECO:0000313" key="2">
    <source>
        <dbReference type="RefSeq" id="XP_016491505.1"/>
    </source>
</evidence>
<reference evidence="2" key="1">
    <citation type="submission" date="2025-08" db="UniProtKB">
        <authorList>
            <consortium name="RefSeq"/>
        </authorList>
    </citation>
    <scope>IDENTIFICATION</scope>
</reference>
<dbReference type="OrthoDB" id="1305065at2759"/>
<gene>
    <name evidence="2" type="primary">LOC107811140</name>
</gene>
<dbReference type="RefSeq" id="XP_016491505.1">
    <property type="nucleotide sequence ID" value="XM_016636019.1"/>
</dbReference>
<dbReference type="InterPro" id="IPR013103">
    <property type="entry name" value="RVT_2"/>
</dbReference>